<keyword evidence="1" id="KW-0732">Signal</keyword>
<dbReference type="CDD" id="cd05380">
    <property type="entry name" value="CAP_euk"/>
    <property type="match status" value="1"/>
</dbReference>
<dbReference type="SMART" id="SM00198">
    <property type="entry name" value="SCP"/>
    <property type="match status" value="1"/>
</dbReference>
<evidence type="ECO:0000313" key="3">
    <source>
        <dbReference type="WBParaSite" id="MCU_004651-RA"/>
    </source>
</evidence>
<name>A0A5K3F1E0_MESCO</name>
<dbReference type="SUPFAM" id="SSF55797">
    <property type="entry name" value="PR-1-like"/>
    <property type="match status" value="1"/>
</dbReference>
<dbReference type="AlphaFoldDB" id="A0A5K3F1E0"/>
<dbReference type="Pfam" id="PF00188">
    <property type="entry name" value="CAP"/>
    <property type="match status" value="1"/>
</dbReference>
<organism evidence="3">
    <name type="scientific">Mesocestoides corti</name>
    <name type="common">Flatworm</name>
    <dbReference type="NCBI Taxonomy" id="53468"/>
    <lineage>
        <taxon>Eukaryota</taxon>
        <taxon>Metazoa</taxon>
        <taxon>Spiralia</taxon>
        <taxon>Lophotrochozoa</taxon>
        <taxon>Platyhelminthes</taxon>
        <taxon>Cestoda</taxon>
        <taxon>Eucestoda</taxon>
        <taxon>Cyclophyllidea</taxon>
        <taxon>Mesocestoididae</taxon>
        <taxon>Mesocestoides</taxon>
    </lineage>
</organism>
<feature type="domain" description="SCP" evidence="2">
    <location>
        <begin position="22"/>
        <end position="159"/>
    </location>
</feature>
<dbReference type="WBParaSite" id="MCU_004651-RA">
    <property type="protein sequence ID" value="MCU_004651-RA"/>
    <property type="gene ID" value="MCU_004651"/>
</dbReference>
<dbReference type="InterPro" id="IPR014044">
    <property type="entry name" value="CAP_dom"/>
</dbReference>
<feature type="signal peptide" evidence="1">
    <location>
        <begin position="1"/>
        <end position="16"/>
    </location>
</feature>
<feature type="chain" id="PRO_5024336185" evidence="1">
    <location>
        <begin position="17"/>
        <end position="210"/>
    </location>
</feature>
<dbReference type="Gene3D" id="3.40.33.10">
    <property type="entry name" value="CAP"/>
    <property type="match status" value="1"/>
</dbReference>
<dbReference type="InterPro" id="IPR035940">
    <property type="entry name" value="CAP_sf"/>
</dbReference>
<reference evidence="3" key="1">
    <citation type="submission" date="2019-11" db="UniProtKB">
        <authorList>
            <consortium name="WormBaseParasite"/>
        </authorList>
    </citation>
    <scope>IDENTIFICATION</scope>
</reference>
<evidence type="ECO:0000256" key="1">
    <source>
        <dbReference type="SAM" id="SignalP"/>
    </source>
</evidence>
<protein>
    <submittedName>
        <fullName evidence="3">SCP domain-containing protein</fullName>
    </submittedName>
</protein>
<evidence type="ECO:0000259" key="2">
    <source>
        <dbReference type="SMART" id="SM00198"/>
    </source>
</evidence>
<accession>A0A5K3F1E0</accession>
<sequence length="210" mass="23408">MRMIICVLAVIVKVFSKVPSPEERDELIAELTKLREDVQPDASNMNLVSYSEKMGLIADKWVSRCIPDYPSHYSNPEFGDYGFIFSKYPGLPQFKDALITAAKKDAYNFTRNFCTGTCRYYKQAVSAKSTKVGCAKQYCDNNGLGLVACAFNSAERVRGGRPYDCGPSCSKCPHDYSCVHRQCSSMSPESDRTKSALSTTLTMLILYSCN</sequence>
<proteinExistence type="predicted"/>